<dbReference type="AlphaFoldDB" id="A0A520KRZ2"/>
<feature type="transmembrane region" description="Helical" evidence="1">
    <location>
        <begin position="21"/>
        <end position="44"/>
    </location>
</feature>
<comment type="caution">
    <text evidence="3">The sequence shown here is derived from an EMBL/GenBank/DDBJ whole genome shotgun (WGS) entry which is preliminary data.</text>
</comment>
<proteinExistence type="predicted"/>
<feature type="transmembrane region" description="Helical" evidence="1">
    <location>
        <begin position="150"/>
        <end position="175"/>
    </location>
</feature>
<gene>
    <name evidence="3" type="ORF">EF806_04200</name>
</gene>
<name>A0A520KRZ2_METT2</name>
<dbReference type="Pfam" id="PF09335">
    <property type="entry name" value="VTT_dom"/>
    <property type="match status" value="1"/>
</dbReference>
<dbReference type="EMBL" id="RXIF01000006">
    <property type="protein sequence ID" value="RZN64549.1"/>
    <property type="molecule type" value="Genomic_DNA"/>
</dbReference>
<dbReference type="InterPro" id="IPR051311">
    <property type="entry name" value="DedA_domain"/>
</dbReference>
<dbReference type="Proteomes" id="UP000317158">
    <property type="component" value="Unassembled WGS sequence"/>
</dbReference>
<evidence type="ECO:0000313" key="3">
    <source>
        <dbReference type="EMBL" id="RZN64549.1"/>
    </source>
</evidence>
<evidence type="ECO:0000259" key="2">
    <source>
        <dbReference type="Pfam" id="PF09335"/>
    </source>
</evidence>
<accession>A0A520KRZ2</accession>
<evidence type="ECO:0000256" key="1">
    <source>
        <dbReference type="SAM" id="Phobius"/>
    </source>
</evidence>
<keyword evidence="1" id="KW-1133">Transmembrane helix</keyword>
<feature type="domain" description="VTT" evidence="2">
    <location>
        <begin position="92"/>
        <end position="202"/>
    </location>
</feature>
<keyword evidence="1" id="KW-0812">Transmembrane</keyword>
<dbReference type="PANTHER" id="PTHR42709">
    <property type="entry name" value="ALKALINE PHOSPHATASE LIKE PROTEIN"/>
    <property type="match status" value="1"/>
</dbReference>
<reference evidence="3 4" key="1">
    <citation type="journal article" date="2019" name="Nat. Microbiol.">
        <title>Wide diversity of methane and short-chain alkane metabolisms in uncultured archaea.</title>
        <authorList>
            <person name="Borrel G."/>
            <person name="Adam P.S."/>
            <person name="McKay L.J."/>
            <person name="Chen L.X."/>
            <person name="Sierra-Garcia I.N."/>
            <person name="Sieber C.M."/>
            <person name="Letourneur Q."/>
            <person name="Ghozlane A."/>
            <person name="Andersen G.L."/>
            <person name="Li W.J."/>
            <person name="Hallam S.J."/>
            <person name="Muyzer G."/>
            <person name="de Oliveira V.M."/>
            <person name="Inskeep W.P."/>
            <person name="Banfield J.F."/>
            <person name="Gribaldo S."/>
        </authorList>
    </citation>
    <scope>NUCLEOTIDE SEQUENCE [LARGE SCALE GENOMIC DNA]</scope>
    <source>
        <strain evidence="3">NM1a</strain>
    </source>
</reference>
<protein>
    <recommendedName>
        <fullName evidence="2">VTT domain-containing protein</fullName>
    </recommendedName>
</protein>
<organism evidence="3 4">
    <name type="scientific">Methanoliparum thermophilum</name>
    <dbReference type="NCBI Taxonomy" id="2491083"/>
    <lineage>
        <taxon>Archaea</taxon>
        <taxon>Methanobacteriati</taxon>
        <taxon>Methanobacteriota</taxon>
        <taxon>Candidatus Methanoliparia</taxon>
        <taxon>Candidatus Methanoliparales</taxon>
        <taxon>Candidatus Methanoliparaceae</taxon>
        <taxon>Candidatus Methanoliparum</taxon>
    </lineage>
</organism>
<feature type="transmembrane region" description="Helical" evidence="1">
    <location>
        <begin position="187"/>
        <end position="209"/>
    </location>
</feature>
<sequence length="211" mass="23811">MKRFKELKIFKVMQSNKLLRSILILTLIGLVIVVIGLILLWVFMPEGATISDSISSLGIDFERLLQYGYPGLFLITLIAGTFIPMGSPIAIGMAGMLGMEKIPTVFCAGFGYTIGIHIDYFLAKLLGEPFVIKRVSEETYNEITNWWNKWGFALLIIFAIWPGSPLDLVALICGLFRFRLCYFTPIVLFNSFWGSYFFVYIGLSVASIFGW</sequence>
<dbReference type="InterPro" id="IPR032816">
    <property type="entry name" value="VTT_dom"/>
</dbReference>
<feature type="transmembrane region" description="Helical" evidence="1">
    <location>
        <begin position="104"/>
        <end position="123"/>
    </location>
</feature>
<evidence type="ECO:0000313" key="4">
    <source>
        <dbReference type="Proteomes" id="UP000317158"/>
    </source>
</evidence>
<keyword evidence="1" id="KW-0472">Membrane</keyword>